<reference evidence="3 4" key="1">
    <citation type="journal article" date="2020" name="bioRxiv">
        <title>Metabolic contributions of an alphaproteobacterial endosymbiont in the apicomplexan Cardiosporidium cionae.</title>
        <authorList>
            <person name="Hunter E.S."/>
            <person name="Paight C.J."/>
            <person name="Lane C.E."/>
        </authorList>
    </citation>
    <scope>NUCLEOTIDE SEQUENCE [LARGE SCALE GENOMIC DNA]</scope>
    <source>
        <strain evidence="3">ESH_2018</strain>
    </source>
</reference>
<evidence type="ECO:0000259" key="2">
    <source>
        <dbReference type="Pfam" id="PF00266"/>
    </source>
</evidence>
<dbReference type="PANTHER" id="PTHR43092:SF2">
    <property type="entry name" value="HERCYNYLCYSTEINE SULFOXIDE LYASE"/>
    <property type="match status" value="1"/>
</dbReference>
<dbReference type="InterPro" id="IPR000192">
    <property type="entry name" value="Aminotrans_V_dom"/>
</dbReference>
<evidence type="ECO:0000256" key="1">
    <source>
        <dbReference type="ARBA" id="ARBA00022898"/>
    </source>
</evidence>
<gene>
    <name evidence="3" type="ORF">IE077_000817</name>
</gene>
<feature type="domain" description="Aminotransferase class V" evidence="2">
    <location>
        <begin position="278"/>
        <end position="351"/>
    </location>
</feature>
<dbReference type="SUPFAM" id="SSF53383">
    <property type="entry name" value="PLP-dependent transferases"/>
    <property type="match status" value="1"/>
</dbReference>
<keyword evidence="1" id="KW-0663">Pyridoxal phosphate</keyword>
<dbReference type="EMBL" id="JADAQX010000073">
    <property type="protein sequence ID" value="KAF8822204.1"/>
    <property type="molecule type" value="Genomic_DNA"/>
</dbReference>
<dbReference type="PANTHER" id="PTHR43092">
    <property type="entry name" value="L-CYSTEINE DESULFHYDRASE"/>
    <property type="match status" value="1"/>
</dbReference>
<organism evidence="3 4">
    <name type="scientific">Cardiosporidium cionae</name>
    <dbReference type="NCBI Taxonomy" id="476202"/>
    <lineage>
        <taxon>Eukaryota</taxon>
        <taxon>Sar</taxon>
        <taxon>Alveolata</taxon>
        <taxon>Apicomplexa</taxon>
        <taxon>Aconoidasida</taxon>
        <taxon>Nephromycida</taxon>
        <taxon>Cardiosporidium</taxon>
    </lineage>
</organism>
<comment type="caution">
    <text evidence="3">The sequence shown here is derived from an EMBL/GenBank/DDBJ whole genome shotgun (WGS) entry which is preliminary data.</text>
</comment>
<dbReference type="Gene3D" id="3.40.640.10">
    <property type="entry name" value="Type I PLP-dependent aspartate aminotransferase-like (Major domain)"/>
    <property type="match status" value="1"/>
</dbReference>
<dbReference type="Proteomes" id="UP000823046">
    <property type="component" value="Unassembled WGS sequence"/>
</dbReference>
<evidence type="ECO:0000313" key="4">
    <source>
        <dbReference type="Proteomes" id="UP000823046"/>
    </source>
</evidence>
<accession>A0ABQ7JDX7</accession>
<evidence type="ECO:0000313" key="3">
    <source>
        <dbReference type="EMBL" id="KAF8822204.1"/>
    </source>
</evidence>
<protein>
    <submittedName>
        <fullName evidence="3">Isopenicillin N epimerase</fullName>
    </submittedName>
</protein>
<proteinExistence type="predicted"/>
<dbReference type="InterPro" id="IPR015424">
    <property type="entry name" value="PyrdxlP-dep_Trfase"/>
</dbReference>
<sequence>MEDLEKYDIHRHSRSKRAFGSFFSSNVEELLTFQDWIAPPLPFDLPSELSKWLDPEVPTQISTTSIIACGQSMDSEELKKLLFHLTDKYTFLNHGAFGAALRPIQELQYLWMQYIDSQPVKFFDREIFSYLCDNIRSFAEYVRLQDPRELVLIQNATYGMNAVMKGLLNAVHLQTLPPELNNAREYVIVHFSFTYPSTIKLLKSIVEQASHIDMQCVTGKIQQSKPRIRRLEIPICLPILSFEEIISSLVNVLKKNWLEHSVSLAVILDIIPSTIPISLPIQEIIAACREVSPQTFIVLDGAHFLGSNRIDLSKLDADFLVCNCHKWLCAPKGTAFLWCPKKNQYLIPPLIVSHGYGSGFSSSYAWQGLQNYSSWLVLKHVVSLSKRVFPNGVCHITRPLLDAAAALLSTKWGTSLPIPLELCKNSPMRLVELPQVRLIDEDSKIDYCVAEKVQNALFFDHQIEVPIKALFGKLYVRISGHVYNHISNFEHLASAVLLL</sequence>
<keyword evidence="4" id="KW-1185">Reference proteome</keyword>
<name>A0ABQ7JDX7_9APIC</name>
<dbReference type="Pfam" id="PF00266">
    <property type="entry name" value="Aminotran_5"/>
    <property type="match status" value="1"/>
</dbReference>
<dbReference type="InterPro" id="IPR015421">
    <property type="entry name" value="PyrdxlP-dep_Trfase_major"/>
</dbReference>